<dbReference type="OrthoDB" id="306876at2759"/>
<keyword evidence="4 6" id="KW-0472">Membrane</keyword>
<dbReference type="EMBL" id="CABVLU010000003">
    <property type="protein sequence ID" value="VVT53889.1"/>
    <property type="molecule type" value="Genomic_DNA"/>
</dbReference>
<reference evidence="8 9" key="1">
    <citation type="submission" date="2019-09" db="EMBL/GenBank/DDBJ databases">
        <authorList>
            <person name="Brejova B."/>
        </authorList>
    </citation>
    <scope>NUCLEOTIDE SEQUENCE [LARGE SCALE GENOMIC DNA]</scope>
</reference>
<feature type="compositionally biased region" description="Acidic residues" evidence="5">
    <location>
        <begin position="158"/>
        <end position="171"/>
    </location>
</feature>
<proteinExistence type="predicted"/>
<feature type="transmembrane region" description="Helical" evidence="6">
    <location>
        <begin position="188"/>
        <end position="209"/>
    </location>
</feature>
<feature type="transmembrane region" description="Helical" evidence="6">
    <location>
        <begin position="457"/>
        <end position="476"/>
    </location>
</feature>
<dbReference type="PANTHER" id="PTHR22911">
    <property type="entry name" value="ACYL-MALONYL CONDENSING ENZYME-RELATED"/>
    <property type="match status" value="1"/>
</dbReference>
<dbReference type="InterPro" id="IPR000620">
    <property type="entry name" value="EamA_dom"/>
</dbReference>
<feature type="transmembrane region" description="Helical" evidence="6">
    <location>
        <begin position="395"/>
        <end position="413"/>
    </location>
</feature>
<evidence type="ECO:0000259" key="7">
    <source>
        <dbReference type="Pfam" id="PF00892"/>
    </source>
</evidence>
<feature type="transmembrane region" description="Helical" evidence="6">
    <location>
        <begin position="425"/>
        <end position="445"/>
    </location>
</feature>
<keyword evidence="9" id="KW-1185">Reference proteome</keyword>
<feature type="region of interest" description="Disordered" evidence="5">
    <location>
        <begin position="518"/>
        <end position="630"/>
    </location>
</feature>
<dbReference type="GO" id="GO:0016020">
    <property type="term" value="C:membrane"/>
    <property type="evidence" value="ECO:0007669"/>
    <property type="project" value="UniProtKB-SubCell"/>
</dbReference>
<feature type="domain" description="EamA" evidence="7">
    <location>
        <begin position="365"/>
        <end position="498"/>
    </location>
</feature>
<keyword evidence="2 6" id="KW-0812">Transmembrane</keyword>
<feature type="compositionally biased region" description="Acidic residues" evidence="5">
    <location>
        <begin position="555"/>
        <end position="576"/>
    </location>
</feature>
<evidence type="ECO:0000256" key="6">
    <source>
        <dbReference type="SAM" id="Phobius"/>
    </source>
</evidence>
<feature type="region of interest" description="Disordered" evidence="5">
    <location>
        <begin position="1"/>
        <end position="32"/>
    </location>
</feature>
<feature type="region of interest" description="Disordered" evidence="5">
    <location>
        <begin position="138"/>
        <end position="177"/>
    </location>
</feature>
<feature type="transmembrane region" description="Helical" evidence="6">
    <location>
        <begin position="229"/>
        <end position="251"/>
    </location>
</feature>
<accession>A0A5E8BTF3</accession>
<dbReference type="Gene3D" id="1.10.3730.20">
    <property type="match status" value="1"/>
</dbReference>
<evidence type="ECO:0000313" key="8">
    <source>
        <dbReference type="EMBL" id="VVT53889.1"/>
    </source>
</evidence>
<feature type="transmembrane region" description="Helical" evidence="6">
    <location>
        <begin position="263"/>
        <end position="285"/>
    </location>
</feature>
<dbReference type="AlphaFoldDB" id="A0A5E8BTF3"/>
<feature type="region of interest" description="Disordered" evidence="5">
    <location>
        <begin position="81"/>
        <end position="104"/>
    </location>
</feature>
<feature type="compositionally biased region" description="Low complexity" evidence="5">
    <location>
        <begin position="600"/>
        <end position="623"/>
    </location>
</feature>
<feature type="transmembrane region" description="Helical" evidence="6">
    <location>
        <begin position="291"/>
        <end position="313"/>
    </location>
</feature>
<evidence type="ECO:0000256" key="2">
    <source>
        <dbReference type="ARBA" id="ARBA00022692"/>
    </source>
</evidence>
<feature type="transmembrane region" description="Helical" evidence="6">
    <location>
        <begin position="320"/>
        <end position="341"/>
    </location>
</feature>
<dbReference type="Pfam" id="PF00892">
    <property type="entry name" value="EamA"/>
    <property type="match status" value="2"/>
</dbReference>
<feature type="transmembrane region" description="Helical" evidence="6">
    <location>
        <begin position="482"/>
        <end position="504"/>
    </location>
</feature>
<comment type="subcellular location">
    <subcellularLocation>
        <location evidence="1">Membrane</location>
        <topology evidence="1">Multi-pass membrane protein</topology>
    </subcellularLocation>
</comment>
<sequence length="698" mass="76611">MPTESFPDPKETAAKRRPAESNLDAEEMDPLTSLNQDFESQDFTFATSPLSQNTFLGSTTNTITSLLEHKAVSLVHTLSDDTVASSPGSSYSPAADNNTLTGTTTGAQYTTADVVMPVPLTIKPEEDEGNVLLDEEQRVGGFPDSDPSRLNHPTAANSDDDSYDGLDDDSDGPLGPLRKESIRERAMIIINHILFSHAGVKLLLLAQVFNSAMIASTRLLETASDPPFHPFQVLFARMGITYIGCVAFMWYKHVPDFLLGEKGIRLLLVCRGVFGFFGVFGLYYSVNYLEISDAAVITFLTPVFTAVFAWHFLNEPLLPIEILGGLFALIGVVIISKPSFLFKIGHHSESSNDTPDIPEAMRVRAVLVALLGVCGASSVYIVIRKIGRRAHPLISVSYFALWSFIVSTVGLTVTPGLHFVMPQTALQWFLLLLLGVFGFLFQFCLTAGIQRVTAGRAAMATYTLMFWTLLWEKVIWHKTPDLWSLLGMVLILGSGIFVAVYKWWSNKKAREARIHLPHSRRTSHISTHDRNNEDEDQDDDEHGGEGSPLLGDQEYQGDEENALSSDLESDIDDDDDSRERRRYSFTISHQPSIPLRELGTTPPATATTTTTTTPTVTTASAPAPKRHNSKDRIRATVSEIVSIPATAPAVPMTGKGVMQVHVHTGAGAGKVLPRSAYTRVYDRSTNRNDFLSTSSTVV</sequence>
<feature type="domain" description="EamA" evidence="7">
    <location>
        <begin position="201"/>
        <end position="336"/>
    </location>
</feature>
<feature type="compositionally biased region" description="Low complexity" evidence="5">
    <location>
        <begin position="84"/>
        <end position="104"/>
    </location>
</feature>
<evidence type="ECO:0000256" key="3">
    <source>
        <dbReference type="ARBA" id="ARBA00022989"/>
    </source>
</evidence>
<feature type="compositionally biased region" description="Basic and acidic residues" evidence="5">
    <location>
        <begin position="7"/>
        <end position="19"/>
    </location>
</feature>
<name>A0A5E8BTF3_9ASCO</name>
<dbReference type="GeneID" id="43582616"/>
<evidence type="ECO:0000256" key="5">
    <source>
        <dbReference type="SAM" id="MobiDB-lite"/>
    </source>
</evidence>
<dbReference type="Proteomes" id="UP000398389">
    <property type="component" value="Unassembled WGS sequence"/>
</dbReference>
<feature type="compositionally biased region" description="Acidic residues" evidence="5">
    <location>
        <begin position="532"/>
        <end position="542"/>
    </location>
</feature>
<evidence type="ECO:0000256" key="1">
    <source>
        <dbReference type="ARBA" id="ARBA00004141"/>
    </source>
</evidence>
<dbReference type="RefSeq" id="XP_031854407.1">
    <property type="nucleotide sequence ID" value="XM_031998516.1"/>
</dbReference>
<feature type="transmembrane region" description="Helical" evidence="6">
    <location>
        <begin position="361"/>
        <end position="383"/>
    </location>
</feature>
<dbReference type="SUPFAM" id="SSF103481">
    <property type="entry name" value="Multidrug resistance efflux transporter EmrE"/>
    <property type="match status" value="2"/>
</dbReference>
<organism evidence="8 9">
    <name type="scientific">Magnusiomyces paraingens</name>
    <dbReference type="NCBI Taxonomy" id="2606893"/>
    <lineage>
        <taxon>Eukaryota</taxon>
        <taxon>Fungi</taxon>
        <taxon>Dikarya</taxon>
        <taxon>Ascomycota</taxon>
        <taxon>Saccharomycotina</taxon>
        <taxon>Dipodascomycetes</taxon>
        <taxon>Dipodascales</taxon>
        <taxon>Dipodascaceae</taxon>
        <taxon>Magnusiomyces</taxon>
    </lineage>
</organism>
<evidence type="ECO:0000313" key="9">
    <source>
        <dbReference type="Proteomes" id="UP000398389"/>
    </source>
</evidence>
<gene>
    <name evidence="8" type="ORF">SAPINGB_P003801</name>
</gene>
<evidence type="ECO:0000256" key="4">
    <source>
        <dbReference type="ARBA" id="ARBA00023136"/>
    </source>
</evidence>
<dbReference type="PANTHER" id="PTHR22911:SF6">
    <property type="entry name" value="SOLUTE CARRIER FAMILY 35 MEMBER G1"/>
    <property type="match status" value="1"/>
</dbReference>
<keyword evidence="3 6" id="KW-1133">Transmembrane helix</keyword>
<dbReference type="InterPro" id="IPR037185">
    <property type="entry name" value="EmrE-like"/>
</dbReference>
<protein>
    <recommendedName>
        <fullName evidence="7">EamA domain-containing protein</fullName>
    </recommendedName>
</protein>